<dbReference type="InParanoid" id="G0QYI7"/>
<dbReference type="InterPro" id="IPR037272">
    <property type="entry name" value="SNS_sf"/>
</dbReference>
<keyword evidence="2 6" id="KW-0813">Transport</keyword>
<gene>
    <name evidence="8" type="ORF">IMG5_150030</name>
</gene>
<dbReference type="RefSeq" id="XP_004030948.1">
    <property type="nucleotide sequence ID" value="XM_004030900.1"/>
</dbReference>
<feature type="transmembrane region" description="Helical" evidence="7">
    <location>
        <begin position="310"/>
        <end position="332"/>
    </location>
</feature>
<dbReference type="GeneID" id="14905826"/>
<dbReference type="AlphaFoldDB" id="G0QYI7"/>
<evidence type="ECO:0000313" key="9">
    <source>
        <dbReference type="Proteomes" id="UP000008983"/>
    </source>
</evidence>
<evidence type="ECO:0000256" key="2">
    <source>
        <dbReference type="ARBA" id="ARBA00022448"/>
    </source>
</evidence>
<reference evidence="8 9" key="1">
    <citation type="submission" date="2011-07" db="EMBL/GenBank/DDBJ databases">
        <authorList>
            <person name="Coyne R."/>
            <person name="Brami D."/>
            <person name="Johnson J."/>
            <person name="Hostetler J."/>
            <person name="Hannick L."/>
            <person name="Clark T."/>
            <person name="Cassidy-Hanley D."/>
            <person name="Inman J."/>
        </authorList>
    </citation>
    <scope>NUCLEOTIDE SEQUENCE [LARGE SCALE GENOMIC DNA]</scope>
    <source>
        <strain evidence="8 9">G5</strain>
    </source>
</reference>
<feature type="transmembrane region" description="Helical" evidence="7">
    <location>
        <begin position="185"/>
        <end position="218"/>
    </location>
</feature>
<dbReference type="GO" id="GO:0015293">
    <property type="term" value="F:symporter activity"/>
    <property type="evidence" value="ECO:0007669"/>
    <property type="project" value="UniProtKB-KW"/>
</dbReference>
<keyword evidence="9" id="KW-1185">Reference proteome</keyword>
<accession>G0QYI7</accession>
<evidence type="ECO:0000256" key="6">
    <source>
        <dbReference type="RuleBase" id="RU003732"/>
    </source>
</evidence>
<dbReference type="OMA" id="NTSHGEN"/>
<evidence type="ECO:0000256" key="5">
    <source>
        <dbReference type="ARBA" id="ARBA00023136"/>
    </source>
</evidence>
<sequence>MQNPILTRAPDIFHFLVSLMSQNGIEISIACSGVEFSFLYISSKELIIQDVRLILGKQFNDFYMLNILPIAFSQQVKEQFNNKLEYVVSILGFSAGYGSIWRFPYLIFQNGGGVFLIPYLIFIFIIGIPGFYFETALGQLFQKGPPDCFSLEYFYNEVLQISSEVGESGNIVYPLLIRIKISGKIAIFTAIGPFIFLFLFLVRGLMLDGAFIGLKYLLKPDFSKLFTLQIWIDAANQAIWQIGLGCAVLIYFGSYRNRKDELKNTSFLVPLLTVLCGFLSAFTIFTYMGYMSKISGIPIEEIPLAGPDLVFVVFPSVFTLMSFSNILSIFFLQSWFYQESILNLQVWIVQQALLRMSFLTENKRFFYFVQKQI</sequence>
<evidence type="ECO:0000313" key="8">
    <source>
        <dbReference type="EMBL" id="EGR29712.1"/>
    </source>
</evidence>
<keyword evidence="8" id="KW-0560">Oxidoreductase</keyword>
<feature type="transmembrane region" description="Helical" evidence="7">
    <location>
        <begin position="86"/>
        <end position="108"/>
    </location>
</feature>
<name>G0QYI7_ICHMU</name>
<organism evidence="8 9">
    <name type="scientific">Ichthyophthirius multifiliis</name>
    <name type="common">White spot disease agent</name>
    <name type="synonym">Ich</name>
    <dbReference type="NCBI Taxonomy" id="5932"/>
    <lineage>
        <taxon>Eukaryota</taxon>
        <taxon>Sar</taxon>
        <taxon>Alveolata</taxon>
        <taxon>Ciliophora</taxon>
        <taxon>Intramacronucleata</taxon>
        <taxon>Oligohymenophorea</taxon>
        <taxon>Hymenostomatida</taxon>
        <taxon>Ophryoglenina</taxon>
        <taxon>Ichthyophthirius</taxon>
    </lineage>
</organism>
<dbReference type="Pfam" id="PF00209">
    <property type="entry name" value="SNF"/>
    <property type="match status" value="2"/>
</dbReference>
<keyword evidence="4 7" id="KW-1133">Transmembrane helix</keyword>
<comment type="similarity">
    <text evidence="6">Belongs to the sodium:neurotransmitter symporter (SNF) (TC 2.A.22) family.</text>
</comment>
<dbReference type="GO" id="GO:0016491">
    <property type="term" value="F:oxidoreductase activity"/>
    <property type="evidence" value="ECO:0007669"/>
    <property type="project" value="UniProtKB-KW"/>
</dbReference>
<feature type="transmembrane region" description="Helical" evidence="7">
    <location>
        <begin position="114"/>
        <end position="133"/>
    </location>
</feature>
<dbReference type="STRING" id="857967.G0QYI7"/>
<proteinExistence type="inferred from homology"/>
<dbReference type="PROSITE" id="PS00610">
    <property type="entry name" value="NA_NEUROTRAN_SYMP_1"/>
    <property type="match status" value="1"/>
</dbReference>
<keyword evidence="5 7" id="KW-0472">Membrane</keyword>
<dbReference type="Proteomes" id="UP000008983">
    <property type="component" value="Unassembled WGS sequence"/>
</dbReference>
<protein>
    <recommendedName>
        <fullName evidence="6">Transporter</fullName>
    </recommendedName>
</protein>
<keyword evidence="3 6" id="KW-0812">Transmembrane</keyword>
<dbReference type="GO" id="GO:0005886">
    <property type="term" value="C:plasma membrane"/>
    <property type="evidence" value="ECO:0007669"/>
    <property type="project" value="TreeGrafter"/>
</dbReference>
<feature type="transmembrane region" description="Helical" evidence="7">
    <location>
        <begin position="267"/>
        <end position="290"/>
    </location>
</feature>
<keyword evidence="6" id="KW-0769">Symport</keyword>
<dbReference type="PROSITE" id="PS50267">
    <property type="entry name" value="NA_NEUROTRAN_SYMP_3"/>
    <property type="match status" value="1"/>
</dbReference>
<dbReference type="GO" id="GO:0035725">
    <property type="term" value="P:sodium ion transmembrane transport"/>
    <property type="evidence" value="ECO:0007669"/>
    <property type="project" value="TreeGrafter"/>
</dbReference>
<feature type="transmembrane region" description="Helical" evidence="7">
    <location>
        <begin position="238"/>
        <end position="255"/>
    </location>
</feature>
<dbReference type="SUPFAM" id="SSF161070">
    <property type="entry name" value="SNF-like"/>
    <property type="match status" value="1"/>
</dbReference>
<dbReference type="PRINTS" id="PR00176">
    <property type="entry name" value="NANEUSMPORT"/>
</dbReference>
<dbReference type="eggNOG" id="KOG3660">
    <property type="taxonomic scope" value="Eukaryota"/>
</dbReference>
<evidence type="ECO:0000256" key="3">
    <source>
        <dbReference type="ARBA" id="ARBA00022692"/>
    </source>
</evidence>
<dbReference type="PANTHER" id="PTHR11616:SF240">
    <property type="entry name" value="BLOATED TUBULES, ISOFORM B-RELATED"/>
    <property type="match status" value="1"/>
</dbReference>
<dbReference type="OrthoDB" id="6581954at2759"/>
<evidence type="ECO:0000256" key="1">
    <source>
        <dbReference type="ARBA" id="ARBA00004141"/>
    </source>
</evidence>
<comment type="subcellular location">
    <subcellularLocation>
        <location evidence="1">Membrane</location>
        <topology evidence="1">Multi-pass membrane protein</topology>
    </subcellularLocation>
</comment>
<dbReference type="EMBL" id="GL984114">
    <property type="protein sequence ID" value="EGR29712.1"/>
    <property type="molecule type" value="Genomic_DNA"/>
</dbReference>
<evidence type="ECO:0000256" key="4">
    <source>
        <dbReference type="ARBA" id="ARBA00022989"/>
    </source>
</evidence>
<dbReference type="PANTHER" id="PTHR11616">
    <property type="entry name" value="SODIUM/CHLORIDE DEPENDENT TRANSPORTER"/>
    <property type="match status" value="1"/>
</dbReference>
<dbReference type="InterPro" id="IPR000175">
    <property type="entry name" value="Na/ntran_symport"/>
</dbReference>
<evidence type="ECO:0000256" key="7">
    <source>
        <dbReference type="SAM" id="Phobius"/>
    </source>
</evidence>